<dbReference type="GO" id="GO:0047429">
    <property type="term" value="F:nucleoside triphosphate diphosphatase activity"/>
    <property type="evidence" value="ECO:0007669"/>
    <property type="project" value="UniProtKB-EC"/>
</dbReference>
<comment type="subcellular location">
    <subcellularLocation>
        <location evidence="3">Cytoplasm</location>
    </subcellularLocation>
</comment>
<comment type="catalytic activity">
    <reaction evidence="3">
        <text>a 2'-deoxyribonucleoside 5'-triphosphate + H2O = a 2'-deoxyribonucleoside 5'-phosphate + diphosphate + H(+)</text>
        <dbReference type="Rhea" id="RHEA:44644"/>
        <dbReference type="ChEBI" id="CHEBI:15377"/>
        <dbReference type="ChEBI" id="CHEBI:15378"/>
        <dbReference type="ChEBI" id="CHEBI:33019"/>
        <dbReference type="ChEBI" id="CHEBI:61560"/>
        <dbReference type="ChEBI" id="CHEBI:65317"/>
        <dbReference type="EC" id="3.6.1.9"/>
    </reaction>
</comment>
<sequence>MHPHRIAGRECPRRDVLGGGVALRAVDRHDDLVLPHVHLPPVTARRGRLHAVQCGVRGYHLPLVVGHHHDVGAGIAHGLRRAAVGHRDDEPAEIEEVVSWRLDPGSPLAFGGLRLRGGTAAASATASTSIGGVRFVLASASSARLSVLRSAGIEPLVQVSGVDEDAVAAALPDPSPAELVSALAQAKAEAVVADIAAAEPNAVIVGCDSMLLMAHGEIVGKPGTREAAAKRWAQNAGSSGELLTGHAIVRLRDGEISARAQGHLSTTVRFGEPTEAELDAYLETGEPLHVAGGFTLEGFGGWFIEGVDGDPSSVLGISLPLTRKLLAEVGVSVVTLWSAPHTE</sequence>
<dbReference type="AlphaFoldDB" id="A0A2N3XPL7"/>
<comment type="function">
    <text evidence="3">Nucleoside triphosphate pyrophosphatase. May have a dual role in cell division arrest and in preventing the incorporation of modified nucleotides into cellular nucleic acids.</text>
</comment>
<comment type="caution">
    <text evidence="4">The sequence shown here is derived from an EMBL/GenBank/DDBJ whole genome shotgun (WGS) entry which is preliminary data.</text>
</comment>
<accession>A0A2N3XPL7</accession>
<dbReference type="PANTHER" id="PTHR43213">
    <property type="entry name" value="BIFUNCTIONAL DTTP/UTP PYROPHOSPHATASE/METHYLTRANSFERASE PROTEIN-RELATED"/>
    <property type="match status" value="1"/>
</dbReference>
<dbReference type="GO" id="GO:0009117">
    <property type="term" value="P:nucleotide metabolic process"/>
    <property type="evidence" value="ECO:0007669"/>
    <property type="project" value="UniProtKB-KW"/>
</dbReference>
<dbReference type="PANTHER" id="PTHR43213:SF5">
    <property type="entry name" value="BIFUNCTIONAL DTTP_UTP PYROPHOSPHATASE_METHYLTRANSFERASE PROTEIN-RELATED"/>
    <property type="match status" value="1"/>
</dbReference>
<evidence type="ECO:0000313" key="5">
    <source>
        <dbReference type="Proteomes" id="UP000233786"/>
    </source>
</evidence>
<keyword evidence="3" id="KW-0963">Cytoplasm</keyword>
<dbReference type="InterPro" id="IPR029001">
    <property type="entry name" value="ITPase-like_fam"/>
</dbReference>
<dbReference type="NCBIfam" id="TIGR00172">
    <property type="entry name" value="maf"/>
    <property type="match status" value="1"/>
</dbReference>
<organism evidence="4 5">
    <name type="scientific">Saccharopolyspora spinosa</name>
    <dbReference type="NCBI Taxonomy" id="60894"/>
    <lineage>
        <taxon>Bacteria</taxon>
        <taxon>Bacillati</taxon>
        <taxon>Actinomycetota</taxon>
        <taxon>Actinomycetes</taxon>
        <taxon>Pseudonocardiales</taxon>
        <taxon>Pseudonocardiaceae</taxon>
        <taxon>Saccharopolyspora</taxon>
    </lineage>
</organism>
<dbReference type="SUPFAM" id="SSF52972">
    <property type="entry name" value="ITPase-like"/>
    <property type="match status" value="1"/>
</dbReference>
<dbReference type="InterPro" id="IPR003697">
    <property type="entry name" value="Maf-like"/>
</dbReference>
<gene>
    <name evidence="4" type="ORF">A8926_0073</name>
</gene>
<name>A0A2N3XPL7_SACSN</name>
<dbReference type="CDD" id="cd00555">
    <property type="entry name" value="Maf"/>
    <property type="match status" value="1"/>
</dbReference>
<keyword evidence="2 3" id="KW-0378">Hydrolase</keyword>
<keyword evidence="5" id="KW-1185">Reference proteome</keyword>
<comment type="caution">
    <text evidence="3">Lacks conserved residue(s) required for the propagation of feature annotation.</text>
</comment>
<proteinExistence type="inferred from homology"/>
<reference evidence="4" key="1">
    <citation type="submission" date="2017-12" db="EMBL/GenBank/DDBJ databases">
        <title>Sequencing the genomes of 1000 Actinobacteria strains.</title>
        <authorList>
            <person name="Klenk H.-P."/>
        </authorList>
    </citation>
    <scope>NUCLEOTIDE SEQUENCE [LARGE SCALE GENOMIC DNA]</scope>
    <source>
        <strain evidence="4">DSM 44228</strain>
    </source>
</reference>
<comment type="similarity">
    <text evidence="3">Belongs to the Maf family.</text>
</comment>
<evidence type="ECO:0000256" key="1">
    <source>
        <dbReference type="ARBA" id="ARBA00001968"/>
    </source>
</evidence>
<dbReference type="Pfam" id="PF02545">
    <property type="entry name" value="Maf"/>
    <property type="match status" value="1"/>
</dbReference>
<protein>
    <recommendedName>
        <fullName evidence="3">Nucleoside triphosphate pyrophosphatase</fullName>
        <ecNumber evidence="3">3.6.1.9</ecNumber>
    </recommendedName>
    <alternativeName>
        <fullName evidence="3">Nucleotide pyrophosphatase</fullName>
        <shortName evidence="3">Nucleotide PPase</shortName>
    </alternativeName>
</protein>
<evidence type="ECO:0000256" key="3">
    <source>
        <dbReference type="HAMAP-Rule" id="MF_00528"/>
    </source>
</evidence>
<evidence type="ECO:0000313" key="4">
    <source>
        <dbReference type="EMBL" id="PKW12609.1"/>
    </source>
</evidence>
<dbReference type="GO" id="GO:0005737">
    <property type="term" value="C:cytoplasm"/>
    <property type="evidence" value="ECO:0007669"/>
    <property type="project" value="UniProtKB-SubCell"/>
</dbReference>
<keyword evidence="3" id="KW-0546">Nucleotide metabolism</keyword>
<dbReference type="Proteomes" id="UP000233786">
    <property type="component" value="Unassembled WGS sequence"/>
</dbReference>
<comment type="cofactor">
    <cofactor evidence="1 3">
        <name>a divalent metal cation</name>
        <dbReference type="ChEBI" id="CHEBI:60240"/>
    </cofactor>
</comment>
<comment type="catalytic activity">
    <reaction evidence="3">
        <text>a ribonucleoside 5'-triphosphate + H2O = a ribonucleoside 5'-phosphate + diphosphate + H(+)</text>
        <dbReference type="Rhea" id="RHEA:23996"/>
        <dbReference type="ChEBI" id="CHEBI:15377"/>
        <dbReference type="ChEBI" id="CHEBI:15378"/>
        <dbReference type="ChEBI" id="CHEBI:33019"/>
        <dbReference type="ChEBI" id="CHEBI:58043"/>
        <dbReference type="ChEBI" id="CHEBI:61557"/>
        <dbReference type="EC" id="3.6.1.9"/>
    </reaction>
</comment>
<dbReference type="Gene3D" id="3.90.950.10">
    <property type="match status" value="1"/>
</dbReference>
<evidence type="ECO:0000256" key="2">
    <source>
        <dbReference type="ARBA" id="ARBA00022801"/>
    </source>
</evidence>
<dbReference type="HAMAP" id="MF_00528">
    <property type="entry name" value="Maf"/>
    <property type="match status" value="1"/>
</dbReference>
<dbReference type="EC" id="3.6.1.9" evidence="3"/>
<dbReference type="EMBL" id="PJNB01000001">
    <property type="protein sequence ID" value="PKW12609.1"/>
    <property type="molecule type" value="Genomic_DNA"/>
</dbReference>
<dbReference type="STRING" id="994479.GCA_000194155_07735"/>
<feature type="active site" description="Proton acceptor" evidence="3">
    <location>
        <position position="208"/>
    </location>
</feature>